<dbReference type="VEuPathDB" id="FungiDB:PITG_04310"/>
<dbReference type="HOGENOM" id="CLU_3321136_0_0_1"/>
<organism evidence="1 2">
    <name type="scientific">Phytophthora infestans (strain T30-4)</name>
    <name type="common">Potato late blight agent</name>
    <dbReference type="NCBI Taxonomy" id="403677"/>
    <lineage>
        <taxon>Eukaryota</taxon>
        <taxon>Sar</taxon>
        <taxon>Stramenopiles</taxon>
        <taxon>Oomycota</taxon>
        <taxon>Peronosporomycetes</taxon>
        <taxon>Peronosporales</taxon>
        <taxon>Peronosporaceae</taxon>
        <taxon>Phytophthora</taxon>
    </lineage>
</organism>
<dbReference type="InParanoid" id="D0N0Z7"/>
<dbReference type="EMBL" id="DS028122">
    <property type="protein sequence ID" value="EEY67310.1"/>
    <property type="molecule type" value="Genomic_DNA"/>
</dbReference>
<dbReference type="KEGG" id="pif:PITG_04310"/>
<evidence type="ECO:0000313" key="2">
    <source>
        <dbReference type="Proteomes" id="UP000006643"/>
    </source>
</evidence>
<dbReference type="Proteomes" id="UP000006643">
    <property type="component" value="Unassembled WGS sequence"/>
</dbReference>
<gene>
    <name evidence="1" type="ORF">PITG_04310</name>
</gene>
<name>D0N0Z7_PHYIT</name>
<dbReference type="GeneID" id="9479995"/>
<reference evidence="2" key="1">
    <citation type="journal article" date="2009" name="Nature">
        <title>Genome sequence and analysis of the Irish potato famine pathogen Phytophthora infestans.</title>
        <authorList>
            <consortium name="The Broad Institute Genome Sequencing Platform"/>
            <person name="Haas B.J."/>
            <person name="Kamoun S."/>
            <person name="Zody M.C."/>
            <person name="Jiang R.H."/>
            <person name="Handsaker R.E."/>
            <person name="Cano L.M."/>
            <person name="Grabherr M."/>
            <person name="Kodira C.D."/>
            <person name="Raffaele S."/>
            <person name="Torto-Alalibo T."/>
            <person name="Bozkurt T.O."/>
            <person name="Ah-Fong A.M."/>
            <person name="Alvarado L."/>
            <person name="Anderson V.L."/>
            <person name="Armstrong M.R."/>
            <person name="Avrova A."/>
            <person name="Baxter L."/>
            <person name="Beynon J."/>
            <person name="Boevink P.C."/>
            <person name="Bollmann S.R."/>
            <person name="Bos J.I."/>
            <person name="Bulone V."/>
            <person name="Cai G."/>
            <person name="Cakir C."/>
            <person name="Carrington J.C."/>
            <person name="Chawner M."/>
            <person name="Conti L."/>
            <person name="Costanzo S."/>
            <person name="Ewan R."/>
            <person name="Fahlgren N."/>
            <person name="Fischbach M.A."/>
            <person name="Fugelstad J."/>
            <person name="Gilroy E.M."/>
            <person name="Gnerre S."/>
            <person name="Green P.J."/>
            <person name="Grenville-Briggs L.J."/>
            <person name="Griffith J."/>
            <person name="Grunwald N.J."/>
            <person name="Horn K."/>
            <person name="Horner N.R."/>
            <person name="Hu C.H."/>
            <person name="Huitema E."/>
            <person name="Jeong D.H."/>
            <person name="Jones A.M."/>
            <person name="Jones J.D."/>
            <person name="Jones R.W."/>
            <person name="Karlsson E.K."/>
            <person name="Kunjeti S.G."/>
            <person name="Lamour K."/>
            <person name="Liu Z."/>
            <person name="Ma L."/>
            <person name="Maclean D."/>
            <person name="Chibucos M.C."/>
            <person name="McDonald H."/>
            <person name="McWalters J."/>
            <person name="Meijer H.J."/>
            <person name="Morgan W."/>
            <person name="Morris P.F."/>
            <person name="Munro C.A."/>
            <person name="O'Neill K."/>
            <person name="Ospina-Giraldo M."/>
            <person name="Pinzon A."/>
            <person name="Pritchard L."/>
            <person name="Ramsahoye B."/>
            <person name="Ren Q."/>
            <person name="Restrepo S."/>
            <person name="Roy S."/>
            <person name="Sadanandom A."/>
            <person name="Savidor A."/>
            <person name="Schornack S."/>
            <person name="Schwartz D.C."/>
            <person name="Schumann U.D."/>
            <person name="Schwessinger B."/>
            <person name="Seyer L."/>
            <person name="Sharpe T."/>
            <person name="Silvar C."/>
            <person name="Song J."/>
            <person name="Studholme D.J."/>
            <person name="Sykes S."/>
            <person name="Thines M."/>
            <person name="van de Vondervoort P.J."/>
            <person name="Phuntumart V."/>
            <person name="Wawra S."/>
            <person name="Weide R."/>
            <person name="Win J."/>
            <person name="Young C."/>
            <person name="Zhou S."/>
            <person name="Fry W."/>
            <person name="Meyers B.C."/>
            <person name="van West P."/>
            <person name="Ristaino J."/>
            <person name="Govers F."/>
            <person name="Birch P.R."/>
            <person name="Whisson S.C."/>
            <person name="Judelson H.S."/>
            <person name="Nusbaum C."/>
        </authorList>
    </citation>
    <scope>NUCLEOTIDE SEQUENCE [LARGE SCALE GENOMIC DNA]</scope>
    <source>
        <strain evidence="2">T30-4</strain>
    </source>
</reference>
<evidence type="ECO:0000313" key="1">
    <source>
        <dbReference type="EMBL" id="EEY67310.1"/>
    </source>
</evidence>
<protein>
    <submittedName>
        <fullName evidence="1">Uncharacterized protein</fullName>
    </submittedName>
</protein>
<keyword evidence="2" id="KW-1185">Reference proteome</keyword>
<sequence>MGNSASLETASVAKASVALGVACALPAPTKMPPMFVALL</sequence>
<dbReference type="AlphaFoldDB" id="D0N0Z7"/>
<proteinExistence type="predicted"/>
<dbReference type="RefSeq" id="XP_002905958.1">
    <property type="nucleotide sequence ID" value="XM_002905912.1"/>
</dbReference>
<accession>D0N0Z7</accession>